<keyword evidence="2" id="KW-1185">Reference proteome</keyword>
<dbReference type="Proteomes" id="UP001233999">
    <property type="component" value="Unassembled WGS sequence"/>
</dbReference>
<organism evidence="1 2">
    <name type="scientific">Diploptera punctata</name>
    <name type="common">Pacific beetle cockroach</name>
    <dbReference type="NCBI Taxonomy" id="6984"/>
    <lineage>
        <taxon>Eukaryota</taxon>
        <taxon>Metazoa</taxon>
        <taxon>Ecdysozoa</taxon>
        <taxon>Arthropoda</taxon>
        <taxon>Hexapoda</taxon>
        <taxon>Insecta</taxon>
        <taxon>Pterygota</taxon>
        <taxon>Neoptera</taxon>
        <taxon>Polyneoptera</taxon>
        <taxon>Dictyoptera</taxon>
        <taxon>Blattodea</taxon>
        <taxon>Blaberoidea</taxon>
        <taxon>Blaberidae</taxon>
        <taxon>Diplopterinae</taxon>
        <taxon>Diploptera</taxon>
    </lineage>
</organism>
<name>A0AAD8AN95_DIPPU</name>
<evidence type="ECO:0000313" key="2">
    <source>
        <dbReference type="Proteomes" id="UP001233999"/>
    </source>
</evidence>
<accession>A0AAD8AN95</accession>
<sequence>TLYPRGGTNGRKKCACMTPLGFLYTRLEPDERRMQRQFLRGHVNKDIKDYRPKFLRTFHSKQPAEVDLPDFLRQASGVIDSSTVVDLITRYNNEQLRKASRRGKRDTLDHLTDSIMKDIEKDIEKELHGLKIFNETPVLNPADDGTSPETISMTAEFSSSRSPSPFKLASSVDLMNFEVKWLKYNNSCPSCCINLHENLVDVQKALDRSDET</sequence>
<reference evidence="1" key="2">
    <citation type="submission" date="2023-05" db="EMBL/GenBank/DDBJ databases">
        <authorList>
            <person name="Fouks B."/>
        </authorList>
    </citation>
    <scope>NUCLEOTIDE SEQUENCE</scope>
    <source>
        <strain evidence="1">Stay&amp;Tobe</strain>
        <tissue evidence="1">Testes</tissue>
    </source>
</reference>
<proteinExistence type="predicted"/>
<dbReference type="EMBL" id="JASPKZ010000019">
    <property type="protein sequence ID" value="KAJ9601382.1"/>
    <property type="molecule type" value="Genomic_DNA"/>
</dbReference>
<evidence type="ECO:0000313" key="1">
    <source>
        <dbReference type="EMBL" id="KAJ9601382.1"/>
    </source>
</evidence>
<reference evidence="1" key="1">
    <citation type="journal article" date="2023" name="IScience">
        <title>Live-bearing cockroach genome reveals convergent evolutionary mechanisms linked to viviparity in insects and beyond.</title>
        <authorList>
            <person name="Fouks B."/>
            <person name="Harrison M.C."/>
            <person name="Mikhailova A.A."/>
            <person name="Marchal E."/>
            <person name="English S."/>
            <person name="Carruthers M."/>
            <person name="Jennings E.C."/>
            <person name="Chiamaka E.L."/>
            <person name="Frigard R.A."/>
            <person name="Pippel M."/>
            <person name="Attardo G.M."/>
            <person name="Benoit J.B."/>
            <person name="Bornberg-Bauer E."/>
            <person name="Tobe S.S."/>
        </authorList>
    </citation>
    <scope>NUCLEOTIDE SEQUENCE</scope>
    <source>
        <strain evidence="1">Stay&amp;Tobe</strain>
    </source>
</reference>
<gene>
    <name evidence="1" type="ORF">L9F63_000456</name>
</gene>
<feature type="non-terminal residue" evidence="1">
    <location>
        <position position="1"/>
    </location>
</feature>
<comment type="caution">
    <text evidence="1">The sequence shown here is derived from an EMBL/GenBank/DDBJ whole genome shotgun (WGS) entry which is preliminary data.</text>
</comment>
<dbReference type="AlphaFoldDB" id="A0AAD8AN95"/>
<feature type="non-terminal residue" evidence="1">
    <location>
        <position position="212"/>
    </location>
</feature>
<protein>
    <submittedName>
        <fullName evidence="1">Uncharacterized protein</fullName>
    </submittedName>
</protein>